<comment type="similarity">
    <text evidence="2">Belongs to the UPF0389 family.</text>
</comment>
<accession>A0A3Q3L4C3</accession>
<evidence type="ECO:0000256" key="2">
    <source>
        <dbReference type="ARBA" id="ARBA00007363"/>
    </source>
</evidence>
<comment type="subcellular location">
    <subcellularLocation>
        <location evidence="1">Membrane</location>
        <topology evidence="1">Single-pass membrane protein</topology>
    </subcellularLocation>
</comment>
<evidence type="ECO:0000256" key="3">
    <source>
        <dbReference type="ARBA" id="ARBA00022692"/>
    </source>
</evidence>
<keyword evidence="3 7" id="KW-0812">Transmembrane</keyword>
<evidence type="ECO:0000313" key="9">
    <source>
        <dbReference type="Proteomes" id="UP000261640"/>
    </source>
</evidence>
<dbReference type="Pfam" id="PF06388">
    <property type="entry name" value="DUF1075"/>
    <property type="match status" value="1"/>
</dbReference>
<dbReference type="PANTHER" id="PTHR13674:SF2">
    <property type="entry name" value="PROTEIN FAM162A"/>
    <property type="match status" value="1"/>
</dbReference>
<keyword evidence="5 7" id="KW-0472">Membrane</keyword>
<organism evidence="8 9">
    <name type="scientific">Mastacembelus armatus</name>
    <name type="common">zig-zag eel</name>
    <dbReference type="NCBI Taxonomy" id="205130"/>
    <lineage>
        <taxon>Eukaryota</taxon>
        <taxon>Metazoa</taxon>
        <taxon>Chordata</taxon>
        <taxon>Craniata</taxon>
        <taxon>Vertebrata</taxon>
        <taxon>Euteleostomi</taxon>
        <taxon>Actinopterygii</taxon>
        <taxon>Neopterygii</taxon>
        <taxon>Teleostei</taxon>
        <taxon>Neoteleostei</taxon>
        <taxon>Acanthomorphata</taxon>
        <taxon>Anabantaria</taxon>
        <taxon>Synbranchiformes</taxon>
        <taxon>Mastacembelidae</taxon>
        <taxon>Mastacembelus</taxon>
    </lineage>
</organism>
<protein>
    <submittedName>
        <fullName evidence="8">Family with sequence similarity 162 member A</fullName>
    </submittedName>
</protein>
<dbReference type="InParanoid" id="A0A3Q3L4C3"/>
<keyword evidence="4 7" id="KW-1133">Transmembrane helix</keyword>
<dbReference type="GO" id="GO:0051402">
    <property type="term" value="P:neuron apoptotic process"/>
    <property type="evidence" value="ECO:0007669"/>
    <property type="project" value="TreeGrafter"/>
</dbReference>
<dbReference type="GeneTree" id="ENSGT00640000091497"/>
<dbReference type="FunCoup" id="A0A3Q3L4C3">
    <property type="interactions" value="1554"/>
</dbReference>
<keyword evidence="9" id="KW-1185">Reference proteome</keyword>
<feature type="transmembrane region" description="Helical" evidence="7">
    <location>
        <begin position="101"/>
        <end position="120"/>
    </location>
</feature>
<evidence type="ECO:0000256" key="6">
    <source>
        <dbReference type="SAM" id="MobiDB-lite"/>
    </source>
</evidence>
<feature type="region of interest" description="Disordered" evidence="6">
    <location>
        <begin position="32"/>
        <end position="52"/>
    </location>
</feature>
<evidence type="ECO:0000256" key="5">
    <source>
        <dbReference type="ARBA" id="ARBA00023136"/>
    </source>
</evidence>
<evidence type="ECO:0000256" key="4">
    <source>
        <dbReference type="ARBA" id="ARBA00022989"/>
    </source>
</evidence>
<dbReference type="Proteomes" id="UP000261640">
    <property type="component" value="Unplaced"/>
</dbReference>
<dbReference type="STRING" id="205130.ENSMAMP00000008307"/>
<dbReference type="InterPro" id="IPR009432">
    <property type="entry name" value="DUF1075"/>
</dbReference>
<dbReference type="GO" id="GO:0071456">
    <property type="term" value="P:cellular response to hypoxia"/>
    <property type="evidence" value="ECO:0007669"/>
    <property type="project" value="TreeGrafter"/>
</dbReference>
<reference evidence="8" key="1">
    <citation type="submission" date="2025-08" db="UniProtKB">
        <authorList>
            <consortium name="Ensembl"/>
        </authorList>
    </citation>
    <scope>IDENTIFICATION</scope>
</reference>
<dbReference type="AlphaFoldDB" id="A0A3Q3L4C3"/>
<sequence>MNFVRCRLFIGSLLGQRNRQVTESWSHAGMCTKPQEVKAEPPPAAPAHAPRPGFKIPGYSPSPLDKKMLIWSGRFKSQDQIPETVSFEMIDAARNKVRVKACYVMIAVTIGACALMVVLGKRSVQLSECEGNSQFPWLHGVIHIAPLAGGSPSSSGWNLCSDVGDGPAGFLLDGLLGAAQEVKKGLQH</sequence>
<proteinExistence type="inferred from homology"/>
<evidence type="ECO:0000313" key="8">
    <source>
        <dbReference type="Ensembl" id="ENSMAMP00000008307.1"/>
    </source>
</evidence>
<evidence type="ECO:0000256" key="1">
    <source>
        <dbReference type="ARBA" id="ARBA00004167"/>
    </source>
</evidence>
<dbReference type="GO" id="GO:0090200">
    <property type="term" value="P:positive regulation of release of cytochrome c from mitochondria"/>
    <property type="evidence" value="ECO:0007669"/>
    <property type="project" value="TreeGrafter"/>
</dbReference>
<dbReference type="GO" id="GO:0005739">
    <property type="term" value="C:mitochondrion"/>
    <property type="evidence" value="ECO:0007669"/>
    <property type="project" value="TreeGrafter"/>
</dbReference>
<evidence type="ECO:0000256" key="7">
    <source>
        <dbReference type="SAM" id="Phobius"/>
    </source>
</evidence>
<dbReference type="Ensembl" id="ENSMAMT00000008528.2">
    <property type="protein sequence ID" value="ENSMAMP00000008307.1"/>
    <property type="gene ID" value="ENSMAMG00000005645.2"/>
</dbReference>
<reference evidence="8" key="2">
    <citation type="submission" date="2025-09" db="UniProtKB">
        <authorList>
            <consortium name="Ensembl"/>
        </authorList>
    </citation>
    <scope>IDENTIFICATION</scope>
</reference>
<dbReference type="GO" id="GO:0016020">
    <property type="term" value="C:membrane"/>
    <property type="evidence" value="ECO:0007669"/>
    <property type="project" value="UniProtKB-SubCell"/>
</dbReference>
<name>A0A3Q3L4C3_9TELE</name>
<dbReference type="PANTHER" id="PTHR13674">
    <property type="entry name" value="GROWTH AND TRANSFORMATION-DEPENDENT PROTEIN"/>
    <property type="match status" value="1"/>
</dbReference>